<feature type="transmembrane region" description="Helical" evidence="2">
    <location>
        <begin position="94"/>
        <end position="113"/>
    </location>
</feature>
<dbReference type="Pfam" id="PF11222">
    <property type="entry name" value="DUF3017"/>
    <property type="match status" value="1"/>
</dbReference>
<sequence>MDLTESRRRRPDDPRDAADQCRRGGRASGAGRRSCGPGHSRPVTTSEPGSAPAAPPPRQRRPANWGSQPLGLWWVLPAGLSVALWVLLVGSVRTAGYTVAVTLAVAALLRLVLPRAAVGGLLVRSRVWDVLVLLVMAVAVAILSATLVIR</sequence>
<evidence type="ECO:0000313" key="4">
    <source>
        <dbReference type="Proteomes" id="UP000315395"/>
    </source>
</evidence>
<name>A0A516G8V3_9MICO</name>
<organism evidence="3 4">
    <name type="scientific">Ornithinimicrobium ciconiae</name>
    <dbReference type="NCBI Taxonomy" id="2594265"/>
    <lineage>
        <taxon>Bacteria</taxon>
        <taxon>Bacillati</taxon>
        <taxon>Actinomycetota</taxon>
        <taxon>Actinomycetes</taxon>
        <taxon>Micrococcales</taxon>
        <taxon>Ornithinimicrobiaceae</taxon>
        <taxon>Ornithinimicrobium</taxon>
    </lineage>
</organism>
<dbReference type="InterPro" id="IPR021385">
    <property type="entry name" value="DUF3017"/>
</dbReference>
<feature type="transmembrane region" description="Helical" evidence="2">
    <location>
        <begin position="70"/>
        <end position="88"/>
    </location>
</feature>
<keyword evidence="4" id="KW-1185">Reference proteome</keyword>
<feature type="transmembrane region" description="Helical" evidence="2">
    <location>
        <begin position="125"/>
        <end position="149"/>
    </location>
</feature>
<evidence type="ECO:0000256" key="1">
    <source>
        <dbReference type="SAM" id="MobiDB-lite"/>
    </source>
</evidence>
<dbReference type="EMBL" id="CP041616">
    <property type="protein sequence ID" value="QDO87963.1"/>
    <property type="molecule type" value="Genomic_DNA"/>
</dbReference>
<feature type="compositionally biased region" description="Basic and acidic residues" evidence="1">
    <location>
        <begin position="1"/>
        <end position="22"/>
    </location>
</feature>
<dbReference type="KEGG" id="orz:FNH13_06055"/>
<keyword evidence="2" id="KW-1133">Transmembrane helix</keyword>
<evidence type="ECO:0000256" key="2">
    <source>
        <dbReference type="SAM" id="Phobius"/>
    </source>
</evidence>
<evidence type="ECO:0000313" key="3">
    <source>
        <dbReference type="EMBL" id="QDO87963.1"/>
    </source>
</evidence>
<gene>
    <name evidence="3" type="ORF">FNH13_06055</name>
</gene>
<reference evidence="3 4" key="1">
    <citation type="submission" date="2019-07" db="EMBL/GenBank/DDBJ databases">
        <title>complete genome sequencing of Ornithinimicrobium sp. H23M54.</title>
        <authorList>
            <person name="Bae J.-W."/>
            <person name="Lee S.-Y."/>
        </authorList>
    </citation>
    <scope>NUCLEOTIDE SEQUENCE [LARGE SCALE GENOMIC DNA]</scope>
    <source>
        <strain evidence="3 4">H23M54</strain>
    </source>
</reference>
<dbReference type="Proteomes" id="UP000315395">
    <property type="component" value="Chromosome"/>
</dbReference>
<keyword evidence="2" id="KW-0812">Transmembrane</keyword>
<proteinExistence type="predicted"/>
<dbReference type="OrthoDB" id="9809977at2"/>
<feature type="region of interest" description="Disordered" evidence="1">
    <location>
        <begin position="1"/>
        <end position="63"/>
    </location>
</feature>
<accession>A0A516G8V3</accession>
<protein>
    <submittedName>
        <fullName evidence="3">DUF3017 domain-containing protein</fullName>
    </submittedName>
</protein>
<dbReference type="AlphaFoldDB" id="A0A516G8V3"/>
<keyword evidence="2" id="KW-0472">Membrane</keyword>